<gene>
    <name evidence="1" type="ORF">DPMN_036123</name>
</gene>
<dbReference type="Proteomes" id="UP000828390">
    <property type="component" value="Unassembled WGS sequence"/>
</dbReference>
<reference evidence="1" key="1">
    <citation type="journal article" date="2019" name="bioRxiv">
        <title>The Genome of the Zebra Mussel, Dreissena polymorpha: A Resource for Invasive Species Research.</title>
        <authorList>
            <person name="McCartney M.A."/>
            <person name="Auch B."/>
            <person name="Kono T."/>
            <person name="Mallez S."/>
            <person name="Zhang Y."/>
            <person name="Obille A."/>
            <person name="Becker A."/>
            <person name="Abrahante J.E."/>
            <person name="Garbe J."/>
            <person name="Badalamenti J.P."/>
            <person name="Herman A."/>
            <person name="Mangelson H."/>
            <person name="Liachko I."/>
            <person name="Sullivan S."/>
            <person name="Sone E.D."/>
            <person name="Koren S."/>
            <person name="Silverstein K.A.T."/>
            <person name="Beckman K.B."/>
            <person name="Gohl D.M."/>
        </authorList>
    </citation>
    <scope>NUCLEOTIDE SEQUENCE</scope>
    <source>
        <strain evidence="1">Duluth1</strain>
        <tissue evidence="1">Whole animal</tissue>
    </source>
</reference>
<sequence length="128" mass="14441">MPLPPLAEAVVKVFVERFESDDSDLQADYVVEPTENFKERYPLQMASTLVNINQSPTCVNRLLNPFTTEVKLRQDVVIGSAEKIERVVSVLSSKENDTEESNFFAVRRVVTSLPDTVTEGAKFHKPKK</sequence>
<name>A0A9D4M8V9_DREPO</name>
<accession>A0A9D4M8V9</accession>
<comment type="caution">
    <text evidence="1">The sequence shown here is derived from an EMBL/GenBank/DDBJ whole genome shotgun (WGS) entry which is preliminary data.</text>
</comment>
<evidence type="ECO:0000313" key="1">
    <source>
        <dbReference type="EMBL" id="KAH3872900.1"/>
    </source>
</evidence>
<dbReference type="AlphaFoldDB" id="A0A9D4M8V9"/>
<organism evidence="1 2">
    <name type="scientific">Dreissena polymorpha</name>
    <name type="common">Zebra mussel</name>
    <name type="synonym">Mytilus polymorpha</name>
    <dbReference type="NCBI Taxonomy" id="45954"/>
    <lineage>
        <taxon>Eukaryota</taxon>
        <taxon>Metazoa</taxon>
        <taxon>Spiralia</taxon>
        <taxon>Lophotrochozoa</taxon>
        <taxon>Mollusca</taxon>
        <taxon>Bivalvia</taxon>
        <taxon>Autobranchia</taxon>
        <taxon>Heteroconchia</taxon>
        <taxon>Euheterodonta</taxon>
        <taxon>Imparidentia</taxon>
        <taxon>Neoheterodontei</taxon>
        <taxon>Myida</taxon>
        <taxon>Dreissenoidea</taxon>
        <taxon>Dreissenidae</taxon>
        <taxon>Dreissena</taxon>
    </lineage>
</organism>
<proteinExistence type="predicted"/>
<keyword evidence="2" id="KW-1185">Reference proteome</keyword>
<dbReference type="EMBL" id="JAIWYP010000002">
    <property type="protein sequence ID" value="KAH3872900.1"/>
    <property type="molecule type" value="Genomic_DNA"/>
</dbReference>
<protein>
    <submittedName>
        <fullName evidence="1">Uncharacterized protein</fullName>
    </submittedName>
</protein>
<reference evidence="1" key="2">
    <citation type="submission" date="2020-11" db="EMBL/GenBank/DDBJ databases">
        <authorList>
            <person name="McCartney M.A."/>
            <person name="Auch B."/>
            <person name="Kono T."/>
            <person name="Mallez S."/>
            <person name="Becker A."/>
            <person name="Gohl D.M."/>
            <person name="Silverstein K.A.T."/>
            <person name="Koren S."/>
            <person name="Bechman K.B."/>
            <person name="Herman A."/>
            <person name="Abrahante J.E."/>
            <person name="Garbe J."/>
        </authorList>
    </citation>
    <scope>NUCLEOTIDE SEQUENCE</scope>
    <source>
        <strain evidence="1">Duluth1</strain>
        <tissue evidence="1">Whole animal</tissue>
    </source>
</reference>
<evidence type="ECO:0000313" key="2">
    <source>
        <dbReference type="Proteomes" id="UP000828390"/>
    </source>
</evidence>